<dbReference type="Proteomes" id="UP000183585">
    <property type="component" value="Unassembled WGS sequence"/>
</dbReference>
<gene>
    <name evidence="1" type="ORF">GA0070563_10182</name>
</gene>
<name>A0A1C4TXX9_9ACTN</name>
<dbReference type="EMBL" id="FMCT01000001">
    <property type="protein sequence ID" value="SCE64247.1"/>
    <property type="molecule type" value="Genomic_DNA"/>
</dbReference>
<dbReference type="AlphaFoldDB" id="A0A1C4TXX9"/>
<keyword evidence="2" id="KW-1185">Reference proteome</keyword>
<organism evidence="1 2">
    <name type="scientific">Micromonospora carbonacea</name>
    <dbReference type="NCBI Taxonomy" id="47853"/>
    <lineage>
        <taxon>Bacteria</taxon>
        <taxon>Bacillati</taxon>
        <taxon>Actinomycetota</taxon>
        <taxon>Actinomycetes</taxon>
        <taxon>Micromonosporales</taxon>
        <taxon>Micromonosporaceae</taxon>
        <taxon>Micromonospora</taxon>
    </lineage>
</organism>
<accession>A0A1C4TXX9</accession>
<protein>
    <submittedName>
        <fullName evidence="1">Uncharacterized protein</fullName>
    </submittedName>
</protein>
<reference evidence="2" key="1">
    <citation type="submission" date="2016-06" db="EMBL/GenBank/DDBJ databases">
        <authorList>
            <person name="Varghese N."/>
            <person name="Submissions Spin"/>
        </authorList>
    </citation>
    <scope>NUCLEOTIDE SEQUENCE [LARGE SCALE GENOMIC DNA]</scope>
    <source>
        <strain evidence="2">DSM 43168</strain>
    </source>
</reference>
<evidence type="ECO:0000313" key="1">
    <source>
        <dbReference type="EMBL" id="SCE64247.1"/>
    </source>
</evidence>
<sequence length="34" mass="3989">MRQETADLAETEGHELFMIRFWVPLLAWAVVTAR</sequence>
<proteinExistence type="predicted"/>
<evidence type="ECO:0000313" key="2">
    <source>
        <dbReference type="Proteomes" id="UP000183585"/>
    </source>
</evidence>